<dbReference type="KEGG" id="gfu:KM031_05245"/>
<dbReference type="FunFam" id="3.10.350.10:FF:000001">
    <property type="entry name" value="Peptidoglycan-binding protein LysM"/>
    <property type="match status" value="1"/>
</dbReference>
<evidence type="ECO:0000259" key="5">
    <source>
        <dbReference type="PROSITE" id="PS51782"/>
    </source>
</evidence>
<dbReference type="EMBL" id="CP076361">
    <property type="protein sequence ID" value="QWK91296.1"/>
    <property type="molecule type" value="Genomic_DNA"/>
</dbReference>
<dbReference type="GO" id="GO:0005737">
    <property type="term" value="C:cytoplasm"/>
    <property type="evidence" value="ECO:0007669"/>
    <property type="project" value="UniProtKB-SubCell"/>
</dbReference>
<dbReference type="Pfam" id="PF01476">
    <property type="entry name" value="LysM"/>
    <property type="match status" value="1"/>
</dbReference>
<comment type="subcellular location">
    <subcellularLocation>
        <location evidence="1">Cytoplasm</location>
    </subcellularLocation>
</comment>
<dbReference type="SUPFAM" id="SSF54106">
    <property type="entry name" value="LysM domain"/>
    <property type="match status" value="1"/>
</dbReference>
<feature type="domain" description="LysM" evidence="5">
    <location>
        <begin position="98"/>
        <end position="147"/>
    </location>
</feature>
<evidence type="ECO:0000313" key="7">
    <source>
        <dbReference type="Proteomes" id="UP000679352"/>
    </source>
</evidence>
<dbReference type="PANTHER" id="PTHR34700">
    <property type="entry name" value="POTASSIUM BINDING PROTEIN KBP"/>
    <property type="match status" value="1"/>
</dbReference>
<name>A0A975S2D9_9RHOB</name>
<feature type="domain" description="BON" evidence="4">
    <location>
        <begin position="26"/>
        <end position="96"/>
    </location>
</feature>
<dbReference type="PANTHER" id="PTHR34700:SF8">
    <property type="entry name" value="POTASSIUM BINDING PROTEIN KBP"/>
    <property type="match status" value="1"/>
</dbReference>
<keyword evidence="2" id="KW-0963">Cytoplasm</keyword>
<dbReference type="InterPro" id="IPR018392">
    <property type="entry name" value="LysM"/>
</dbReference>
<evidence type="ECO:0000256" key="2">
    <source>
        <dbReference type="ARBA" id="ARBA00022490"/>
    </source>
</evidence>
<evidence type="ECO:0000256" key="1">
    <source>
        <dbReference type="ARBA" id="ARBA00004496"/>
    </source>
</evidence>
<reference evidence="6" key="1">
    <citation type="submission" date="2021-06" db="EMBL/GenBank/DDBJ databases">
        <title>Direct submission.</title>
        <authorList>
            <person name="Lee C.-S."/>
            <person name="Jin L."/>
        </authorList>
    </citation>
    <scope>NUCLEOTIDE SEQUENCE</scope>
    <source>
        <strain evidence="6">Con5</strain>
    </source>
</reference>
<organism evidence="6 7">
    <name type="scientific">Gemmobacter fulvus</name>
    <dbReference type="NCBI Taxonomy" id="2840474"/>
    <lineage>
        <taxon>Bacteria</taxon>
        <taxon>Pseudomonadati</taxon>
        <taxon>Pseudomonadota</taxon>
        <taxon>Alphaproteobacteria</taxon>
        <taxon>Rhodobacterales</taxon>
        <taxon>Paracoccaceae</taxon>
        <taxon>Gemmobacter</taxon>
    </lineage>
</organism>
<dbReference type="SMART" id="SM00257">
    <property type="entry name" value="LysM"/>
    <property type="match status" value="1"/>
</dbReference>
<dbReference type="AlphaFoldDB" id="A0A975S2D9"/>
<dbReference type="Proteomes" id="UP000679352">
    <property type="component" value="Chromosome"/>
</dbReference>
<dbReference type="PROSITE" id="PS51782">
    <property type="entry name" value="LYSM"/>
    <property type="match status" value="1"/>
</dbReference>
<dbReference type="Pfam" id="PF04972">
    <property type="entry name" value="BON"/>
    <property type="match status" value="1"/>
</dbReference>
<dbReference type="PROSITE" id="PS50914">
    <property type="entry name" value="BON"/>
    <property type="match status" value="1"/>
</dbReference>
<dbReference type="Gene3D" id="3.10.350.10">
    <property type="entry name" value="LysM domain"/>
    <property type="match status" value="1"/>
</dbReference>
<dbReference type="NCBIfam" id="NF008399">
    <property type="entry name" value="PRK11198.1"/>
    <property type="match status" value="1"/>
</dbReference>
<proteinExistence type="predicted"/>
<sequence>MGLWSFVKDAGSSLFGSKAEAAEAPEAAAAKEAALKAEVEKLGLDAKGVEIKVQGDKVVLSGKAATPEAQEKVILAVGNVAGVAEVEAEDHLDAAAPVFHTVKKGDTLSAIAKATLGNANRYTEIFEANKPMLSHPDKIYPGQMLRIPQA</sequence>
<dbReference type="InterPro" id="IPR052196">
    <property type="entry name" value="Bact_Kbp"/>
</dbReference>
<dbReference type="RefSeq" id="WP_215503487.1">
    <property type="nucleotide sequence ID" value="NZ_CP076361.1"/>
</dbReference>
<protein>
    <recommendedName>
        <fullName evidence="3">Potassium binding protein Kbp</fullName>
    </recommendedName>
</protein>
<dbReference type="InterPro" id="IPR036779">
    <property type="entry name" value="LysM_dom_sf"/>
</dbReference>
<keyword evidence="7" id="KW-1185">Reference proteome</keyword>
<dbReference type="CDD" id="cd00118">
    <property type="entry name" value="LysM"/>
    <property type="match status" value="1"/>
</dbReference>
<accession>A0A975S2D9</accession>
<evidence type="ECO:0000313" key="6">
    <source>
        <dbReference type="EMBL" id="QWK91296.1"/>
    </source>
</evidence>
<evidence type="ECO:0000256" key="3">
    <source>
        <dbReference type="ARBA" id="ARBA00072219"/>
    </source>
</evidence>
<dbReference type="InterPro" id="IPR007055">
    <property type="entry name" value="BON_dom"/>
</dbReference>
<gene>
    <name evidence="6" type="primary">lysM</name>
    <name evidence="6" type="ORF">KM031_05245</name>
</gene>
<evidence type="ECO:0000259" key="4">
    <source>
        <dbReference type="PROSITE" id="PS50914"/>
    </source>
</evidence>